<evidence type="ECO:0000256" key="5">
    <source>
        <dbReference type="ARBA" id="ARBA00016086"/>
    </source>
</evidence>
<evidence type="ECO:0000256" key="12">
    <source>
        <dbReference type="ARBA" id="ARBA00023136"/>
    </source>
</evidence>
<dbReference type="GO" id="GO:0042121">
    <property type="term" value="P:alginic acid biosynthetic process"/>
    <property type="evidence" value="ECO:0007669"/>
    <property type="project" value="UniProtKB-UniPathway"/>
</dbReference>
<evidence type="ECO:0000256" key="10">
    <source>
        <dbReference type="ARBA" id="ARBA00022764"/>
    </source>
</evidence>
<comment type="similarity">
    <text evidence="4">Belongs to the AlgJ family.</text>
</comment>
<dbReference type="GO" id="GO:0042597">
    <property type="term" value="C:periplasmic space"/>
    <property type="evidence" value="ECO:0007669"/>
    <property type="project" value="UniProtKB-SubCell"/>
</dbReference>
<feature type="domain" description="AlgX/AlgJ SGNH hydrolase-like" evidence="15">
    <location>
        <begin position="81"/>
        <end position="346"/>
    </location>
</feature>
<feature type="transmembrane region" description="Helical" evidence="14">
    <location>
        <begin position="6"/>
        <end position="25"/>
    </location>
</feature>
<proteinExistence type="inferred from homology"/>
<protein>
    <recommendedName>
        <fullName evidence="5">Probable alginate O-acetylase AlgJ</fullName>
    </recommendedName>
    <alternativeName>
        <fullName evidence="13">Alginate biosynthesis protein AlgJ</fullName>
    </alternativeName>
</protein>
<evidence type="ECO:0000256" key="3">
    <source>
        <dbReference type="ARBA" id="ARBA00005182"/>
    </source>
</evidence>
<evidence type="ECO:0000256" key="13">
    <source>
        <dbReference type="ARBA" id="ARBA00031031"/>
    </source>
</evidence>
<evidence type="ECO:0000256" key="6">
    <source>
        <dbReference type="ARBA" id="ARBA00022475"/>
    </source>
</evidence>
<evidence type="ECO:0000256" key="7">
    <source>
        <dbReference type="ARBA" id="ARBA00022519"/>
    </source>
</evidence>
<dbReference type="OrthoDB" id="9760774at2"/>
<dbReference type="Proteomes" id="UP000196027">
    <property type="component" value="Chromosome"/>
</dbReference>
<evidence type="ECO:0000256" key="4">
    <source>
        <dbReference type="ARBA" id="ARBA00006038"/>
    </source>
</evidence>
<dbReference type="AlphaFoldDB" id="A0A1Y0IDY5"/>
<evidence type="ECO:0000256" key="14">
    <source>
        <dbReference type="SAM" id="Phobius"/>
    </source>
</evidence>
<evidence type="ECO:0000256" key="8">
    <source>
        <dbReference type="ARBA" id="ARBA00022679"/>
    </source>
</evidence>
<dbReference type="KEGG" id="ome:OLMES_4484"/>
<keyword evidence="11" id="KW-0016">Alginate biosynthesis</keyword>
<evidence type="ECO:0000259" key="15">
    <source>
        <dbReference type="Pfam" id="PF16822"/>
    </source>
</evidence>
<keyword evidence="6" id="KW-1003">Cell membrane</keyword>
<keyword evidence="7" id="KW-0997">Cell inner membrane</keyword>
<dbReference type="InterPro" id="IPR031811">
    <property type="entry name" value="ALGX/ALGJ_SGNH-like"/>
</dbReference>
<comment type="subcellular location">
    <subcellularLocation>
        <location evidence="2">Cell inner membrane</location>
        <topology evidence="2">Peripheral membrane protein</topology>
        <orientation evidence="2">Periplasmic side</orientation>
    </subcellularLocation>
    <subcellularLocation>
        <location evidence="1">Periplasm</location>
    </subcellularLocation>
</comment>
<evidence type="ECO:0000256" key="2">
    <source>
        <dbReference type="ARBA" id="ARBA00004587"/>
    </source>
</evidence>
<dbReference type="RefSeq" id="WP_087463251.1">
    <property type="nucleotide sequence ID" value="NZ_CP021425.1"/>
</dbReference>
<dbReference type="InterPro" id="IPR034657">
    <property type="entry name" value="AlgJ"/>
</dbReference>
<accession>A0A1Y0IDY5</accession>
<evidence type="ECO:0000256" key="11">
    <source>
        <dbReference type="ARBA" id="ARBA00022841"/>
    </source>
</evidence>
<evidence type="ECO:0000256" key="9">
    <source>
        <dbReference type="ARBA" id="ARBA00022729"/>
    </source>
</evidence>
<evidence type="ECO:0000313" key="16">
    <source>
        <dbReference type="EMBL" id="ARU58480.1"/>
    </source>
</evidence>
<gene>
    <name evidence="16" type="ORF">OLMES_4484</name>
</gene>
<evidence type="ECO:0000313" key="17">
    <source>
        <dbReference type="Proteomes" id="UP000196027"/>
    </source>
</evidence>
<reference evidence="16 17" key="1">
    <citation type="submission" date="2017-05" db="EMBL/GenBank/DDBJ databases">
        <title>Genomic insights into alkan degradation activity of Oleiphilus messinensis.</title>
        <authorList>
            <person name="Kozyavkin S.A."/>
            <person name="Slesarev A.I."/>
            <person name="Golyshin P.N."/>
            <person name="Korzhenkov A."/>
            <person name="Golyshina O.N."/>
            <person name="Toshchakov S.V."/>
        </authorList>
    </citation>
    <scope>NUCLEOTIDE SEQUENCE [LARGE SCALE GENOMIC DNA]</scope>
    <source>
        <strain evidence="16 17">ME102</strain>
    </source>
</reference>
<sequence>MEKLALYSQGSLFVIVVLVIGVLSLRAINDYNPDQQADWASGQQTSVYEKHYDKELPVREVGINIWAAIEYVLFREGRSGVVIGHDDWLFTEEEFRSYSIDEDKTPENLEFIKAVSNKLETEGIALIISTVPAKARVYPEYTGTESPSAAATARYAMFQQWLKSNGIARTDLLLPLMESKNYHPMYLRTDTHWTPWGAQIAANTIAREVQMRFPDLIGSGSFKSTFTPEIEHQGDLFSYVPLGNWFAWLGPRPDTITPTSTEKIESDAQVLDLFGDDQTIEITLVGTSYSANPAWNFPGFLKEALATDLLDFSQEGKGPFEPMLDYLRSEEFQASPPVLVLWEIPERFLPVDYSEKLDNTIISKL</sequence>
<name>A0A1Y0IDY5_9GAMM</name>
<keyword evidence="14" id="KW-1133">Transmembrane helix</keyword>
<keyword evidence="9" id="KW-0732">Signal</keyword>
<keyword evidence="17" id="KW-1185">Reference proteome</keyword>
<keyword evidence="10" id="KW-0574">Periplasm</keyword>
<dbReference type="GO" id="GO:0016740">
    <property type="term" value="F:transferase activity"/>
    <property type="evidence" value="ECO:0007669"/>
    <property type="project" value="UniProtKB-KW"/>
</dbReference>
<organism evidence="16 17">
    <name type="scientific">Oleiphilus messinensis</name>
    <dbReference type="NCBI Taxonomy" id="141451"/>
    <lineage>
        <taxon>Bacteria</taxon>
        <taxon>Pseudomonadati</taxon>
        <taxon>Pseudomonadota</taxon>
        <taxon>Gammaproteobacteria</taxon>
        <taxon>Oceanospirillales</taxon>
        <taxon>Oleiphilaceae</taxon>
        <taxon>Oleiphilus</taxon>
    </lineage>
</organism>
<dbReference type="SUPFAM" id="SSF52266">
    <property type="entry name" value="SGNH hydrolase"/>
    <property type="match status" value="1"/>
</dbReference>
<evidence type="ECO:0000256" key="1">
    <source>
        <dbReference type="ARBA" id="ARBA00004418"/>
    </source>
</evidence>
<comment type="pathway">
    <text evidence="3">Glycan biosynthesis; alginate biosynthesis.</text>
</comment>
<keyword evidence="14" id="KW-0812">Transmembrane</keyword>
<dbReference type="GO" id="GO:0005886">
    <property type="term" value="C:plasma membrane"/>
    <property type="evidence" value="ECO:0007669"/>
    <property type="project" value="UniProtKB-SubCell"/>
</dbReference>
<dbReference type="CDD" id="cd14442">
    <property type="entry name" value="AlgJ_like"/>
    <property type="match status" value="1"/>
</dbReference>
<keyword evidence="8" id="KW-0808">Transferase</keyword>
<dbReference type="UniPathway" id="UPA00286"/>
<dbReference type="Pfam" id="PF16822">
    <property type="entry name" value="ALGX"/>
    <property type="match status" value="1"/>
</dbReference>
<keyword evidence="12 14" id="KW-0472">Membrane</keyword>
<dbReference type="EMBL" id="CP021425">
    <property type="protein sequence ID" value="ARU58480.1"/>
    <property type="molecule type" value="Genomic_DNA"/>
</dbReference>